<dbReference type="GO" id="GO:0008270">
    <property type="term" value="F:zinc ion binding"/>
    <property type="evidence" value="ECO:0007669"/>
    <property type="project" value="UniProtKB-KW"/>
</dbReference>
<accession>A0A9D4UCE9</accession>
<name>A0A9D4UCE9_ADICA</name>
<feature type="compositionally biased region" description="Acidic residues" evidence="2">
    <location>
        <begin position="38"/>
        <end position="54"/>
    </location>
</feature>
<dbReference type="GO" id="GO:0009736">
    <property type="term" value="P:cytokinin-activated signaling pathway"/>
    <property type="evidence" value="ECO:0007669"/>
    <property type="project" value="TreeGrafter"/>
</dbReference>
<organism evidence="4 5">
    <name type="scientific">Adiantum capillus-veneris</name>
    <name type="common">Maidenhair fern</name>
    <dbReference type="NCBI Taxonomy" id="13818"/>
    <lineage>
        <taxon>Eukaryota</taxon>
        <taxon>Viridiplantae</taxon>
        <taxon>Streptophyta</taxon>
        <taxon>Embryophyta</taxon>
        <taxon>Tracheophyta</taxon>
        <taxon>Polypodiopsida</taxon>
        <taxon>Polypodiidae</taxon>
        <taxon>Polypodiales</taxon>
        <taxon>Pteridineae</taxon>
        <taxon>Pteridaceae</taxon>
        <taxon>Vittarioideae</taxon>
        <taxon>Adiantum</taxon>
    </lineage>
</organism>
<evidence type="ECO:0000256" key="2">
    <source>
        <dbReference type="SAM" id="MobiDB-lite"/>
    </source>
</evidence>
<keyword evidence="1" id="KW-0479">Metal-binding</keyword>
<proteinExistence type="predicted"/>
<protein>
    <recommendedName>
        <fullName evidence="3">C2H2-type domain-containing protein</fullName>
    </recommendedName>
</protein>
<dbReference type="InterPro" id="IPR044299">
    <property type="entry name" value="GIS3/ZFP5/ZFP6"/>
</dbReference>
<dbReference type="SUPFAM" id="SSF57667">
    <property type="entry name" value="beta-beta-alpha zinc fingers"/>
    <property type="match status" value="1"/>
</dbReference>
<keyword evidence="1" id="KW-0862">Zinc</keyword>
<evidence type="ECO:0000313" key="4">
    <source>
        <dbReference type="EMBL" id="KAI5064501.1"/>
    </source>
</evidence>
<evidence type="ECO:0000259" key="3">
    <source>
        <dbReference type="PROSITE" id="PS50157"/>
    </source>
</evidence>
<evidence type="ECO:0000256" key="1">
    <source>
        <dbReference type="PROSITE-ProRule" id="PRU00042"/>
    </source>
</evidence>
<dbReference type="InterPro" id="IPR013087">
    <property type="entry name" value="Znf_C2H2_type"/>
</dbReference>
<dbReference type="GO" id="GO:0005634">
    <property type="term" value="C:nucleus"/>
    <property type="evidence" value="ECO:0007669"/>
    <property type="project" value="TreeGrafter"/>
</dbReference>
<dbReference type="Pfam" id="PF13912">
    <property type="entry name" value="zf-C2H2_6"/>
    <property type="match status" value="1"/>
</dbReference>
<dbReference type="PANTHER" id="PTHR46353:SF23">
    <property type="entry name" value="C2H2 ZINC FINGER-CONTAINING PROTEIN-RELATED"/>
    <property type="match status" value="1"/>
</dbReference>
<dbReference type="EMBL" id="JABFUD020000020">
    <property type="protein sequence ID" value="KAI5064501.1"/>
    <property type="molecule type" value="Genomic_DNA"/>
</dbReference>
<dbReference type="PANTHER" id="PTHR46353">
    <property type="entry name" value="ZINC FINGER PROTEIN 5"/>
    <property type="match status" value="1"/>
</dbReference>
<feature type="domain" description="C2H2-type" evidence="3">
    <location>
        <begin position="133"/>
        <end position="160"/>
    </location>
</feature>
<dbReference type="PROSITE" id="PS50157">
    <property type="entry name" value="ZINC_FINGER_C2H2_2"/>
    <property type="match status" value="1"/>
</dbReference>
<feature type="compositionally biased region" description="Polar residues" evidence="2">
    <location>
        <begin position="300"/>
        <end position="322"/>
    </location>
</feature>
<keyword evidence="5" id="KW-1185">Reference proteome</keyword>
<dbReference type="GO" id="GO:0003700">
    <property type="term" value="F:DNA-binding transcription factor activity"/>
    <property type="evidence" value="ECO:0007669"/>
    <property type="project" value="TreeGrafter"/>
</dbReference>
<dbReference type="Proteomes" id="UP000886520">
    <property type="component" value="Chromosome 20"/>
</dbReference>
<feature type="region of interest" description="Disordered" evidence="2">
    <location>
        <begin position="281"/>
        <end position="332"/>
    </location>
</feature>
<dbReference type="AlphaFoldDB" id="A0A9D4UCE9"/>
<dbReference type="InterPro" id="IPR036236">
    <property type="entry name" value="Znf_C2H2_sf"/>
</dbReference>
<dbReference type="OrthoDB" id="1939583at2759"/>
<dbReference type="PROSITE" id="PS00028">
    <property type="entry name" value="ZINC_FINGER_C2H2_1"/>
    <property type="match status" value="1"/>
</dbReference>
<gene>
    <name evidence="4" type="ORF">GOP47_0021171</name>
</gene>
<keyword evidence="1" id="KW-0863">Zinc-finger</keyword>
<feature type="region of interest" description="Disordered" evidence="2">
    <location>
        <begin position="1"/>
        <end position="54"/>
    </location>
</feature>
<evidence type="ECO:0000313" key="5">
    <source>
        <dbReference type="Proteomes" id="UP000886520"/>
    </source>
</evidence>
<reference evidence="4" key="1">
    <citation type="submission" date="2021-01" db="EMBL/GenBank/DDBJ databases">
        <title>Adiantum capillus-veneris genome.</title>
        <authorList>
            <person name="Fang Y."/>
            <person name="Liao Q."/>
        </authorList>
    </citation>
    <scope>NUCLEOTIDE SEQUENCE</scope>
    <source>
        <strain evidence="4">H3</strain>
        <tissue evidence="4">Leaf</tissue>
    </source>
</reference>
<comment type="caution">
    <text evidence="4">The sequence shown here is derived from an EMBL/GenBank/DDBJ whole genome shotgun (WGS) entry which is preliminary data.</text>
</comment>
<dbReference type="Gene3D" id="3.30.160.60">
    <property type="entry name" value="Classic Zinc Finger"/>
    <property type="match status" value="1"/>
</dbReference>
<dbReference type="GO" id="GO:0000976">
    <property type="term" value="F:transcription cis-regulatory region binding"/>
    <property type="evidence" value="ECO:0007669"/>
    <property type="project" value="TreeGrafter"/>
</dbReference>
<sequence>MSASRNSLGAIADQLEEAYDQQADGDPIPCVDYMHREDDEDEEEEEENDDDEEVVDNGVSCCRDQCGGSSSLKLFGYEVCPRDGSNGHPHQHAFYDGDKDSDQDMLPCSVSVTPGSDLALSSSSGTLHCARKFECQYCGREFSSSQALGGHQNAHKRERMQAKRAQLEASRLMQVAFLAGGPTACAGGGVGGAAFPFYGGGGSLQANHYGGAQYVRLPAAAVLSPHGARSTLSPTVYTITPAPHFAVFSSPPASIMSPPMSPISPFTASAASIARLPRSPPQFYQHNSHYPDDAGYLNPSRPTDQLQSYEPLLNSSFDQSLDLNLGPPHNPL</sequence>
<dbReference type="GO" id="GO:0010090">
    <property type="term" value="P:trichome morphogenesis"/>
    <property type="evidence" value="ECO:0007669"/>
    <property type="project" value="InterPro"/>
</dbReference>
<dbReference type="GO" id="GO:0009740">
    <property type="term" value="P:gibberellic acid mediated signaling pathway"/>
    <property type="evidence" value="ECO:0007669"/>
    <property type="project" value="TreeGrafter"/>
</dbReference>